<dbReference type="EMBL" id="CP013650">
    <property type="protein sequence ID" value="ALT00238.1"/>
    <property type="molecule type" value="Genomic_DNA"/>
</dbReference>
<dbReference type="Pfam" id="PF13472">
    <property type="entry name" value="Lipase_GDSL_2"/>
    <property type="match status" value="1"/>
</dbReference>
<accession>A0A0U2PKR8</accession>
<proteinExistence type="predicted"/>
<dbReference type="OrthoDB" id="9804395at2"/>
<dbReference type="Proteomes" id="UP000068447">
    <property type="component" value="Chromosome"/>
</dbReference>
<name>A0A0U2PKR8_9ALTE</name>
<dbReference type="STRING" id="1526571.AT746_19530"/>
<evidence type="ECO:0000259" key="1">
    <source>
        <dbReference type="Pfam" id="PF13472"/>
    </source>
</evidence>
<organism evidence="2 3">
    <name type="scientific">Lacimicrobium alkaliphilum</name>
    <dbReference type="NCBI Taxonomy" id="1526571"/>
    <lineage>
        <taxon>Bacteria</taxon>
        <taxon>Pseudomonadati</taxon>
        <taxon>Pseudomonadota</taxon>
        <taxon>Gammaproteobacteria</taxon>
        <taxon>Alteromonadales</taxon>
        <taxon>Alteromonadaceae</taxon>
        <taxon>Lacimicrobium</taxon>
    </lineage>
</organism>
<dbReference type="KEGG" id="lal:AT746_19530"/>
<keyword evidence="3" id="KW-1185">Reference proteome</keyword>
<protein>
    <recommendedName>
        <fullName evidence="1">SGNH hydrolase-type esterase domain-containing protein</fullName>
    </recommendedName>
</protein>
<dbReference type="CDD" id="cd01836">
    <property type="entry name" value="FeeA_FeeB_like"/>
    <property type="match status" value="1"/>
</dbReference>
<gene>
    <name evidence="2" type="ORF">AT746_19530</name>
</gene>
<dbReference type="AlphaFoldDB" id="A0A0U2PKR8"/>
<dbReference type="SUPFAM" id="SSF52266">
    <property type="entry name" value="SGNH hydrolase"/>
    <property type="match status" value="1"/>
</dbReference>
<dbReference type="Gene3D" id="3.40.50.1110">
    <property type="entry name" value="SGNH hydrolase"/>
    <property type="match status" value="1"/>
</dbReference>
<dbReference type="RefSeq" id="WP_062483798.1">
    <property type="nucleotide sequence ID" value="NZ_CP013650.1"/>
</dbReference>
<evidence type="ECO:0000313" key="2">
    <source>
        <dbReference type="EMBL" id="ALT00238.1"/>
    </source>
</evidence>
<dbReference type="InterPro" id="IPR013830">
    <property type="entry name" value="SGNH_hydro"/>
</dbReference>
<dbReference type="GO" id="GO:0016788">
    <property type="term" value="F:hydrolase activity, acting on ester bonds"/>
    <property type="evidence" value="ECO:0007669"/>
    <property type="project" value="UniProtKB-ARBA"/>
</dbReference>
<reference evidence="2 3" key="1">
    <citation type="submission" date="2015-12" db="EMBL/GenBank/DDBJ databases">
        <title>Complete genome of Lacimicrobium alkaliphilum KCTC 32984.</title>
        <authorList>
            <person name="Kim S.-G."/>
            <person name="Lee Y.-J."/>
        </authorList>
    </citation>
    <scope>NUCLEOTIDE SEQUENCE [LARGE SCALE GENOMIC DNA]</scope>
    <source>
        <strain evidence="2 3">YelD216</strain>
    </source>
</reference>
<dbReference type="InterPro" id="IPR036514">
    <property type="entry name" value="SGNH_hydro_sf"/>
</dbReference>
<evidence type="ECO:0000313" key="3">
    <source>
        <dbReference type="Proteomes" id="UP000068447"/>
    </source>
</evidence>
<feature type="domain" description="SGNH hydrolase-type esterase" evidence="1">
    <location>
        <begin position="48"/>
        <end position="220"/>
    </location>
</feature>
<sequence>MDKLLTLLLAPWLLWQARQVRRHALRLPEAPGARDGVNGSGMPLGVLILGDSAAAGVGCASQSEAVTGHWINHLASRYKVHWQLLAQSGLNCAQVLQLLKKSEVVVSPVDRVLLSVGVNDVTGRTPAQRWLSDLEKMTGYLRQQLGAKTIIYTALPPMHRFPALPQPLRWFLGRRAKVLDALLKKHCRDNAGLHHVQIELPFDAEFIASDGFHPSGQGARVWAQAVARINPEAKNGV</sequence>